<evidence type="ECO:0000256" key="4">
    <source>
        <dbReference type="ARBA" id="ARBA00008999"/>
    </source>
</evidence>
<comment type="catalytic activity">
    <reaction evidence="1">
        <text>a uridine in mRNA = a pseudouridine in mRNA</text>
        <dbReference type="Rhea" id="RHEA:56644"/>
        <dbReference type="Rhea" id="RHEA-COMP:14658"/>
        <dbReference type="Rhea" id="RHEA-COMP:14659"/>
        <dbReference type="ChEBI" id="CHEBI:65314"/>
        <dbReference type="ChEBI" id="CHEBI:65315"/>
    </reaction>
</comment>
<evidence type="ECO:0000256" key="14">
    <source>
        <dbReference type="SAM" id="SignalP"/>
    </source>
</evidence>
<comment type="catalytic activity">
    <reaction evidence="3">
        <text>uridine in 5S rRNA = pseudouridine in 5S rRNA</text>
        <dbReference type="Rhea" id="RHEA:47036"/>
        <dbReference type="Rhea" id="RHEA-COMP:11730"/>
        <dbReference type="Rhea" id="RHEA-COMP:11731"/>
        <dbReference type="ChEBI" id="CHEBI:65314"/>
        <dbReference type="ChEBI" id="CHEBI:65315"/>
    </reaction>
</comment>
<evidence type="ECO:0000256" key="3">
    <source>
        <dbReference type="ARBA" id="ARBA00001896"/>
    </source>
</evidence>
<dbReference type="SUPFAM" id="SSF88697">
    <property type="entry name" value="PUA domain-like"/>
    <property type="match status" value="1"/>
</dbReference>
<dbReference type="NCBIfam" id="NF003280">
    <property type="entry name" value="PRK04270.1"/>
    <property type="match status" value="1"/>
</dbReference>
<dbReference type="InterPro" id="IPR002478">
    <property type="entry name" value="PUA"/>
</dbReference>
<evidence type="ECO:0000256" key="2">
    <source>
        <dbReference type="ARBA" id="ARBA00001832"/>
    </source>
</evidence>
<dbReference type="GO" id="GO:0003723">
    <property type="term" value="F:RNA binding"/>
    <property type="evidence" value="ECO:0007669"/>
    <property type="project" value="InterPro"/>
</dbReference>
<keyword evidence="13" id="KW-1133">Transmembrane helix</keyword>
<dbReference type="Gene3D" id="2.30.130.10">
    <property type="entry name" value="PUA domain"/>
    <property type="match status" value="1"/>
</dbReference>
<dbReference type="InterPro" id="IPR020103">
    <property type="entry name" value="PsdUridine_synth_cat_dom_sf"/>
</dbReference>
<dbReference type="SUPFAM" id="SSF55120">
    <property type="entry name" value="Pseudouridine synthase"/>
    <property type="match status" value="1"/>
</dbReference>
<evidence type="ECO:0000256" key="6">
    <source>
        <dbReference type="ARBA" id="ARBA00023235"/>
    </source>
</evidence>
<dbReference type="SMART" id="SM01136">
    <property type="entry name" value="DKCLD"/>
    <property type="match status" value="1"/>
</dbReference>
<keyword evidence="18" id="KW-1185">Reference proteome</keyword>
<evidence type="ECO:0000259" key="16">
    <source>
        <dbReference type="SMART" id="SM01136"/>
    </source>
</evidence>
<evidence type="ECO:0000256" key="11">
    <source>
        <dbReference type="ARBA" id="ARBA00082909"/>
    </source>
</evidence>
<dbReference type="Gene3D" id="3.30.2350.10">
    <property type="entry name" value="Pseudouridine synthase"/>
    <property type="match status" value="1"/>
</dbReference>
<gene>
    <name evidence="17" type="ORF">B0T24DRAFT_649567</name>
</gene>
<feature type="region of interest" description="Disordered" evidence="12">
    <location>
        <begin position="348"/>
        <end position="375"/>
    </location>
</feature>
<evidence type="ECO:0000256" key="13">
    <source>
        <dbReference type="SAM" id="Phobius"/>
    </source>
</evidence>
<dbReference type="InterPro" id="IPR004521">
    <property type="entry name" value="Uncharacterised_CHP00451"/>
</dbReference>
<dbReference type="InterPro" id="IPR032819">
    <property type="entry name" value="TruB_C"/>
</dbReference>
<dbReference type="CDD" id="cd02572">
    <property type="entry name" value="PseudoU_synth_hDyskerin"/>
    <property type="match status" value="1"/>
</dbReference>
<feature type="signal peptide" evidence="14">
    <location>
        <begin position="1"/>
        <end position="21"/>
    </location>
</feature>
<feature type="region of interest" description="Disordered" evidence="12">
    <location>
        <begin position="857"/>
        <end position="961"/>
    </location>
</feature>
<feature type="region of interest" description="Disordered" evidence="12">
    <location>
        <begin position="462"/>
        <end position="484"/>
    </location>
</feature>
<keyword evidence="14" id="KW-0732">Signal</keyword>
<keyword evidence="6" id="KW-0413">Isomerase</keyword>
<feature type="compositionally biased region" description="Basic residues" evidence="12">
    <location>
        <begin position="937"/>
        <end position="948"/>
    </location>
</feature>
<dbReference type="PROSITE" id="PS50890">
    <property type="entry name" value="PUA"/>
    <property type="match status" value="1"/>
</dbReference>
<dbReference type="InterPro" id="IPR012960">
    <property type="entry name" value="Dyskerin-like"/>
</dbReference>
<dbReference type="NCBIfam" id="TIGR00425">
    <property type="entry name" value="CBF5"/>
    <property type="match status" value="1"/>
</dbReference>
<dbReference type="Pfam" id="PF01472">
    <property type="entry name" value="PUA"/>
    <property type="match status" value="1"/>
</dbReference>
<dbReference type="GO" id="GO:0031429">
    <property type="term" value="C:box H/ACA snoRNP complex"/>
    <property type="evidence" value="ECO:0007669"/>
    <property type="project" value="TreeGrafter"/>
</dbReference>
<dbReference type="GO" id="GO:1990481">
    <property type="term" value="P:mRNA pseudouridine synthesis"/>
    <property type="evidence" value="ECO:0007669"/>
    <property type="project" value="TreeGrafter"/>
</dbReference>
<dbReference type="GO" id="GO:0000495">
    <property type="term" value="P:box H/ACA sno(s)RNA 3'-end processing"/>
    <property type="evidence" value="ECO:0007669"/>
    <property type="project" value="TreeGrafter"/>
</dbReference>
<evidence type="ECO:0000256" key="10">
    <source>
        <dbReference type="ARBA" id="ARBA00081789"/>
    </source>
</evidence>
<reference evidence="17" key="2">
    <citation type="submission" date="2023-06" db="EMBL/GenBank/DDBJ databases">
        <authorList>
            <consortium name="Lawrence Berkeley National Laboratory"/>
            <person name="Haridas S."/>
            <person name="Hensen N."/>
            <person name="Bonometti L."/>
            <person name="Westerberg I."/>
            <person name="Brannstrom I.O."/>
            <person name="Guillou S."/>
            <person name="Cros-Aarteil S."/>
            <person name="Calhoun S."/>
            <person name="Kuo A."/>
            <person name="Mondo S."/>
            <person name="Pangilinan J."/>
            <person name="Riley R."/>
            <person name="Labutti K."/>
            <person name="Andreopoulos B."/>
            <person name="Lipzen A."/>
            <person name="Chen C."/>
            <person name="Yanf M."/>
            <person name="Daum C."/>
            <person name="Ng V."/>
            <person name="Clum A."/>
            <person name="Steindorff A."/>
            <person name="Ohm R."/>
            <person name="Martin F."/>
            <person name="Silar P."/>
            <person name="Natvig D."/>
            <person name="Lalanne C."/>
            <person name="Gautier V."/>
            <person name="Ament-Velasquez S.L."/>
            <person name="Kruys A."/>
            <person name="Hutchinson M.I."/>
            <person name="Powell A.J."/>
            <person name="Barry K."/>
            <person name="Miller A.N."/>
            <person name="Grigoriev I.V."/>
            <person name="Debuchy R."/>
            <person name="Gladieux P."/>
            <person name="Thoren M.H."/>
            <person name="Johannesson H."/>
        </authorList>
    </citation>
    <scope>NUCLEOTIDE SEQUENCE</scope>
    <source>
        <strain evidence="17">CBS 958.72</strain>
    </source>
</reference>
<feature type="region of interest" description="Disordered" evidence="12">
    <location>
        <begin position="408"/>
        <end position="431"/>
    </location>
</feature>
<feature type="domain" description="PUA" evidence="15">
    <location>
        <begin position="757"/>
        <end position="831"/>
    </location>
</feature>
<accession>A0AAE0N848</accession>
<dbReference type="Pfam" id="PF08068">
    <property type="entry name" value="DKCLD"/>
    <property type="match status" value="1"/>
</dbReference>
<dbReference type="InterPro" id="IPR004802">
    <property type="entry name" value="tRNA_PsdUridine_synth_B_fam"/>
</dbReference>
<dbReference type="Pfam" id="PF16198">
    <property type="entry name" value="TruB_C_2"/>
    <property type="match status" value="1"/>
</dbReference>
<keyword evidence="13" id="KW-0812">Transmembrane</keyword>
<dbReference type="InterPro" id="IPR036974">
    <property type="entry name" value="PUA_sf"/>
</dbReference>
<comment type="caution">
    <text evidence="17">The sequence shown here is derived from an EMBL/GenBank/DDBJ whole genome shotgun (WGS) entry which is preliminary data.</text>
</comment>
<evidence type="ECO:0000256" key="7">
    <source>
        <dbReference type="ARBA" id="ARBA00056777"/>
    </source>
</evidence>
<evidence type="ECO:0000256" key="8">
    <source>
        <dbReference type="ARBA" id="ARBA00072225"/>
    </source>
</evidence>
<dbReference type="InterPro" id="IPR015947">
    <property type="entry name" value="PUA-like_sf"/>
</dbReference>
<dbReference type="Pfam" id="PF01509">
    <property type="entry name" value="TruB_N"/>
    <property type="match status" value="1"/>
</dbReference>
<feature type="chain" id="PRO_5042052813" description="H/ACA ribonucleoprotein complex subunit CBF5" evidence="14">
    <location>
        <begin position="22"/>
        <end position="961"/>
    </location>
</feature>
<dbReference type="Proteomes" id="UP001287356">
    <property type="component" value="Unassembled WGS sequence"/>
</dbReference>
<dbReference type="InterPro" id="IPR002501">
    <property type="entry name" value="PsdUridine_synth_N"/>
</dbReference>
<dbReference type="NCBIfam" id="TIGR00451">
    <property type="entry name" value="unchar_dom_2"/>
    <property type="match status" value="1"/>
</dbReference>
<evidence type="ECO:0000256" key="9">
    <source>
        <dbReference type="ARBA" id="ARBA00077661"/>
    </source>
</evidence>
<evidence type="ECO:0000313" key="17">
    <source>
        <dbReference type="EMBL" id="KAK3373770.1"/>
    </source>
</evidence>
<evidence type="ECO:0000256" key="12">
    <source>
        <dbReference type="SAM" id="MobiDB-lite"/>
    </source>
</evidence>
<protein>
    <recommendedName>
        <fullName evidence="5">H/ACA ribonucleoprotein complex subunit CBF5</fullName>
    </recommendedName>
    <alternativeName>
        <fullName evidence="9">Centromere-binding factor 5</fullName>
    </alternativeName>
    <alternativeName>
        <fullName evidence="8">H/ACA ribonucleoprotein complex subunit cbf5</fullName>
    </alternativeName>
    <alternativeName>
        <fullName evidence="11">H/ACA snoRNP protein CBF5</fullName>
    </alternativeName>
    <alternativeName>
        <fullName evidence="10">Small nucleolar RNP protein CBF5</fullName>
    </alternativeName>
</protein>
<keyword evidence="13" id="KW-0472">Membrane</keyword>
<dbReference type="AlphaFoldDB" id="A0AAE0N848"/>
<dbReference type="PANTHER" id="PTHR23127">
    <property type="entry name" value="CENTROMERE/MICROTUBULE BINDING PROTEIN CBF5"/>
    <property type="match status" value="1"/>
</dbReference>
<evidence type="ECO:0000256" key="5">
    <source>
        <dbReference type="ARBA" id="ARBA00019272"/>
    </source>
</evidence>
<dbReference type="SMART" id="SM00359">
    <property type="entry name" value="PUA"/>
    <property type="match status" value="1"/>
</dbReference>
<dbReference type="GO" id="GO:0031120">
    <property type="term" value="P:snRNA pseudouridine synthesis"/>
    <property type="evidence" value="ECO:0007669"/>
    <property type="project" value="TreeGrafter"/>
</dbReference>
<comment type="catalytic activity">
    <reaction evidence="2">
        <text>uridine in snRNA = pseudouridine in snRNA</text>
        <dbReference type="Rhea" id="RHEA:51124"/>
        <dbReference type="Rhea" id="RHEA-COMP:12891"/>
        <dbReference type="Rhea" id="RHEA-COMP:12892"/>
        <dbReference type="ChEBI" id="CHEBI:65314"/>
        <dbReference type="ChEBI" id="CHEBI:65315"/>
    </reaction>
</comment>
<feature type="compositionally biased region" description="Low complexity" evidence="12">
    <location>
        <begin position="881"/>
        <end position="901"/>
    </location>
</feature>
<feature type="compositionally biased region" description="Polar residues" evidence="12">
    <location>
        <begin position="466"/>
        <end position="479"/>
    </location>
</feature>
<dbReference type="GO" id="GO:0009982">
    <property type="term" value="F:pseudouridine synthase activity"/>
    <property type="evidence" value="ECO:0007669"/>
    <property type="project" value="InterPro"/>
</dbReference>
<comment type="similarity">
    <text evidence="4">Belongs to the pseudouridine synthase TruB family.</text>
</comment>
<evidence type="ECO:0000256" key="1">
    <source>
        <dbReference type="ARBA" id="ARBA00001166"/>
    </source>
</evidence>
<reference evidence="17" key="1">
    <citation type="journal article" date="2023" name="Mol. Phylogenet. Evol.">
        <title>Genome-scale phylogeny and comparative genomics of the fungal order Sordariales.</title>
        <authorList>
            <person name="Hensen N."/>
            <person name="Bonometti L."/>
            <person name="Westerberg I."/>
            <person name="Brannstrom I.O."/>
            <person name="Guillou S."/>
            <person name="Cros-Aarteil S."/>
            <person name="Calhoun S."/>
            <person name="Haridas S."/>
            <person name="Kuo A."/>
            <person name="Mondo S."/>
            <person name="Pangilinan J."/>
            <person name="Riley R."/>
            <person name="LaButti K."/>
            <person name="Andreopoulos B."/>
            <person name="Lipzen A."/>
            <person name="Chen C."/>
            <person name="Yan M."/>
            <person name="Daum C."/>
            <person name="Ng V."/>
            <person name="Clum A."/>
            <person name="Steindorff A."/>
            <person name="Ohm R.A."/>
            <person name="Martin F."/>
            <person name="Silar P."/>
            <person name="Natvig D.O."/>
            <person name="Lalanne C."/>
            <person name="Gautier V."/>
            <person name="Ament-Velasquez S.L."/>
            <person name="Kruys A."/>
            <person name="Hutchinson M.I."/>
            <person name="Powell A.J."/>
            <person name="Barry K."/>
            <person name="Miller A.N."/>
            <person name="Grigoriev I.V."/>
            <person name="Debuchy R."/>
            <person name="Gladieux P."/>
            <person name="Hiltunen Thoren M."/>
            <person name="Johannesson H."/>
        </authorList>
    </citation>
    <scope>NUCLEOTIDE SEQUENCE</scope>
    <source>
        <strain evidence="17">CBS 958.72</strain>
    </source>
</reference>
<feature type="transmembrane region" description="Helical" evidence="13">
    <location>
        <begin position="221"/>
        <end position="242"/>
    </location>
</feature>
<evidence type="ECO:0000313" key="18">
    <source>
        <dbReference type="Proteomes" id="UP001287356"/>
    </source>
</evidence>
<feature type="compositionally biased region" description="Basic and acidic residues" evidence="12">
    <location>
        <begin position="917"/>
        <end position="936"/>
    </location>
</feature>
<dbReference type="FunFam" id="3.30.2350.10:FF:000001">
    <property type="entry name" value="H/ACA ribonucleoprotein complex subunit CBF5"/>
    <property type="match status" value="1"/>
</dbReference>
<feature type="domain" description="Dyskerin-like" evidence="16">
    <location>
        <begin position="506"/>
        <end position="564"/>
    </location>
</feature>
<proteinExistence type="inferred from homology"/>
<comment type="function">
    <text evidence="7">Catalytic subunit of H/ACA small nucleolar ribonucleoprotein (H/ACA snoRNP) complex, which catalyzes pseudouridylation of rRNA. This involves the isomerization of uridine such that the ribose is subsequently attached to C5, instead of the normal N1. Pseudouridine ('psi') residues may serve to stabilize the conformation of rRNAs and play a central role in ribosomal RNA processing. The H/ACA snoRNP complex also mediates pseudouridylation of other types of RNAs. Catalyzes pseudouridylation at position 93 in U2 snRNA. Also catalyzes pseudouridylation of mRNAs; H/ACA-type snoRNAs probably guide pseudouridylation of mRNAs.</text>
</comment>
<dbReference type="EMBL" id="JAULSN010000004">
    <property type="protein sequence ID" value="KAK3373770.1"/>
    <property type="molecule type" value="Genomic_DNA"/>
</dbReference>
<sequence length="961" mass="105113">MRNSAVRTLALVCGFTSLADTLLVAPGSPCASVCGNELSSTSPDEIVCNDSGYKTTTAGSVWQQCITCQLTSTYYTQQNNKNDTDLNSLLYNLRFNVDECLFQGGFEEVGPCITSTACGPLLDAIEYGNFTTSAGTYDYCKKWEVFQEPKCTGCLQPSGFYLYNYVTVLEAACEQQPPAGTALSLQGGLFSNQPVVITTPAPNYTMAPAPDFGPVSLGARVGIAFGALAFILALLGCCVVCNGKRRRRAFLRELEKRHAQQGWPNPNNQFATVGGAGGEMFETPVSQKALRNWDESPVSAGTERTLPRYFSPYQSQYSSPISAGDGGPSAAANANWPALSPQHLTQLMHEQQQQEHEQQQMSAHGTPPPSFSQWPNTAQEKLMMQMQHHERRQNEIAIGIALGGDEASLRSKPSNNSINNSNGYPIENKGKDRDEMYEMTAVESPYNGSSDAAAADRYRMPAQPDTPLQSLSPPGSISLESDRANERRKKMADFVVKPEAVTPEVDTSEWPLLLKNFSSLSIRSSKYTPIPAGCAPLKRDIKSYVSSGVINLDKPSNPSSHEVVAWVKRMLRVEKTGHSGTLDPKVTGCLIVCVDRATRLVKAQQGAGKEYVCCIRFHDTIPGGETAFVQALETLGGALFQRPPLISAVKRQLRIRSIYKSKPIEFDNERHLAVFWVSCEAGTYIRTLCVHLGLLLGVGAHMQELRRVRSGVMSETDGNLVTLHDVLDAQWRYDNGGDESALRRVIQPLETLLVTYPRIIVKDSAVNAVCYGAKLMLPGLLRYDPNIQLHDEVVLTTTKGEAIAIAIAQMGPAEMATCDHGTVAKVKRCIMERDLYPRRWGLGPVALEKKKMKADGKLDKFGRPNEATPAKWTKEYKDYNPLPETTGAAAAAAPATPAVPEKAAEKVAQPSPAKATGENDKKRKKHDGETAEEKAERKRLKKEKKAKRSSMGEKTNNDDSD</sequence>
<name>A0AAE0N848_9PEZI</name>
<evidence type="ECO:0000259" key="15">
    <source>
        <dbReference type="SMART" id="SM00359"/>
    </source>
</evidence>
<dbReference type="CDD" id="cd21148">
    <property type="entry name" value="PUA_Cbf5"/>
    <property type="match status" value="1"/>
</dbReference>
<dbReference type="PANTHER" id="PTHR23127:SF0">
    <property type="entry name" value="H_ACA RIBONUCLEOPROTEIN COMPLEX SUBUNIT DKC1"/>
    <property type="match status" value="1"/>
</dbReference>
<dbReference type="GO" id="GO:0031118">
    <property type="term" value="P:rRNA pseudouridine synthesis"/>
    <property type="evidence" value="ECO:0007669"/>
    <property type="project" value="TreeGrafter"/>
</dbReference>
<organism evidence="17 18">
    <name type="scientific">Lasiosphaeria ovina</name>
    <dbReference type="NCBI Taxonomy" id="92902"/>
    <lineage>
        <taxon>Eukaryota</taxon>
        <taxon>Fungi</taxon>
        <taxon>Dikarya</taxon>
        <taxon>Ascomycota</taxon>
        <taxon>Pezizomycotina</taxon>
        <taxon>Sordariomycetes</taxon>
        <taxon>Sordariomycetidae</taxon>
        <taxon>Sordariales</taxon>
        <taxon>Lasiosphaeriaceae</taxon>
        <taxon>Lasiosphaeria</taxon>
    </lineage>
</organism>